<dbReference type="AlphaFoldDB" id="A0A920CVI3"/>
<evidence type="ECO:0000256" key="3">
    <source>
        <dbReference type="ARBA" id="ARBA00022553"/>
    </source>
</evidence>
<evidence type="ECO:0000313" key="12">
    <source>
        <dbReference type="Proteomes" id="UP000682811"/>
    </source>
</evidence>
<evidence type="ECO:0000256" key="8">
    <source>
        <dbReference type="ARBA" id="ARBA00023012"/>
    </source>
</evidence>
<dbReference type="Proteomes" id="UP000682811">
    <property type="component" value="Unassembled WGS sequence"/>
</dbReference>
<dbReference type="PANTHER" id="PTHR43711:SF31">
    <property type="entry name" value="HISTIDINE KINASE"/>
    <property type="match status" value="1"/>
</dbReference>
<evidence type="ECO:0000256" key="6">
    <source>
        <dbReference type="ARBA" id="ARBA00022777"/>
    </source>
</evidence>
<dbReference type="CDD" id="cd00075">
    <property type="entry name" value="HATPase"/>
    <property type="match status" value="1"/>
</dbReference>
<sequence>MEYLSWIYAAAAIAGPVMAVAAILLYRQKMKHTMQKLNVMLDNAIDGSFSESSFDESLLSAVEAKMARYLSSCAVSSKKLAEERDHIKSLISDISHQTKTPIASILLYSQLLGEHKLPEDCQVYVNALSSQAEKLDFLIGSLVKISRLETGIITVTPIQGDVQQLLHAAISQIKPKAEAKQIKIIIETTSGKAYFDFKWTVEALYNILDNAIKYSPANSSVKISATPYEMFLRIDISDEGIGIAEEEQSRIFLRFYRSAAAKDKDGVGIGLFLARTIISSGGGYIKVSSDPGRGSAFSVFLPTGK</sequence>
<dbReference type="SMART" id="SM00387">
    <property type="entry name" value="HATPase_c"/>
    <property type="match status" value="1"/>
</dbReference>
<dbReference type="InterPro" id="IPR036890">
    <property type="entry name" value="HATPase_C_sf"/>
</dbReference>
<proteinExistence type="predicted"/>
<dbReference type="PRINTS" id="PR00344">
    <property type="entry name" value="BCTRLSENSOR"/>
</dbReference>
<dbReference type="InterPro" id="IPR004358">
    <property type="entry name" value="Sig_transdc_His_kin-like_C"/>
</dbReference>
<evidence type="ECO:0000256" key="4">
    <source>
        <dbReference type="ARBA" id="ARBA00022679"/>
    </source>
</evidence>
<dbReference type="Pfam" id="PF00512">
    <property type="entry name" value="HisKA"/>
    <property type="match status" value="1"/>
</dbReference>
<reference evidence="11 12" key="1">
    <citation type="submission" date="2021-03" db="EMBL/GenBank/DDBJ databases">
        <title>Antimicrobial resistance genes in bacteria isolated from Japanese honey, and their potential for conferring macrolide and lincosamide resistance in the American foulbrood pathogen Paenibacillus larvae.</title>
        <authorList>
            <person name="Okamoto M."/>
            <person name="Kumagai M."/>
            <person name="Kanamori H."/>
            <person name="Takamatsu D."/>
        </authorList>
    </citation>
    <scope>NUCLEOTIDE SEQUENCE [LARGE SCALE GENOMIC DNA]</scope>
    <source>
        <strain evidence="11 12">J34TS1</strain>
    </source>
</reference>
<evidence type="ECO:0000259" key="10">
    <source>
        <dbReference type="PROSITE" id="PS50109"/>
    </source>
</evidence>
<dbReference type="GO" id="GO:0005524">
    <property type="term" value="F:ATP binding"/>
    <property type="evidence" value="ECO:0007669"/>
    <property type="project" value="UniProtKB-KW"/>
</dbReference>
<dbReference type="SMART" id="SM00388">
    <property type="entry name" value="HisKA"/>
    <property type="match status" value="1"/>
</dbReference>
<evidence type="ECO:0000256" key="9">
    <source>
        <dbReference type="SAM" id="Phobius"/>
    </source>
</evidence>
<organism evidence="11 12">
    <name type="scientific">Paenibacillus azoreducens</name>
    <dbReference type="NCBI Taxonomy" id="116718"/>
    <lineage>
        <taxon>Bacteria</taxon>
        <taxon>Bacillati</taxon>
        <taxon>Bacillota</taxon>
        <taxon>Bacilli</taxon>
        <taxon>Bacillales</taxon>
        <taxon>Paenibacillaceae</taxon>
        <taxon>Paenibacillus</taxon>
    </lineage>
</organism>
<keyword evidence="8" id="KW-0902">Two-component regulatory system</keyword>
<comment type="caution">
    <text evidence="11">The sequence shown here is derived from an EMBL/GenBank/DDBJ whole genome shotgun (WGS) entry which is preliminary data.</text>
</comment>
<evidence type="ECO:0000256" key="2">
    <source>
        <dbReference type="ARBA" id="ARBA00012438"/>
    </source>
</evidence>
<dbReference type="PANTHER" id="PTHR43711">
    <property type="entry name" value="TWO-COMPONENT HISTIDINE KINASE"/>
    <property type="match status" value="1"/>
</dbReference>
<keyword evidence="4" id="KW-0808">Transferase</keyword>
<dbReference type="CDD" id="cd00082">
    <property type="entry name" value="HisKA"/>
    <property type="match status" value="1"/>
</dbReference>
<evidence type="ECO:0000256" key="7">
    <source>
        <dbReference type="ARBA" id="ARBA00022840"/>
    </source>
</evidence>
<dbReference type="SUPFAM" id="SSF47384">
    <property type="entry name" value="Homodimeric domain of signal transducing histidine kinase"/>
    <property type="match status" value="1"/>
</dbReference>
<evidence type="ECO:0000313" key="11">
    <source>
        <dbReference type="EMBL" id="GIO50532.1"/>
    </source>
</evidence>
<dbReference type="InterPro" id="IPR036097">
    <property type="entry name" value="HisK_dim/P_sf"/>
</dbReference>
<dbReference type="InterPro" id="IPR003661">
    <property type="entry name" value="HisK_dim/P_dom"/>
</dbReference>
<dbReference type="GO" id="GO:0000155">
    <property type="term" value="F:phosphorelay sensor kinase activity"/>
    <property type="evidence" value="ECO:0007669"/>
    <property type="project" value="InterPro"/>
</dbReference>
<dbReference type="EC" id="2.7.13.3" evidence="2"/>
<dbReference type="RefSeq" id="WP_237100247.1">
    <property type="nucleotide sequence ID" value="NZ_AP025343.1"/>
</dbReference>
<dbReference type="Gene3D" id="1.10.287.130">
    <property type="match status" value="1"/>
</dbReference>
<dbReference type="PROSITE" id="PS50109">
    <property type="entry name" value="HIS_KIN"/>
    <property type="match status" value="1"/>
</dbReference>
<dbReference type="InterPro" id="IPR003594">
    <property type="entry name" value="HATPase_dom"/>
</dbReference>
<dbReference type="EMBL" id="BORT01000034">
    <property type="protein sequence ID" value="GIO50532.1"/>
    <property type="molecule type" value="Genomic_DNA"/>
</dbReference>
<keyword evidence="7" id="KW-0067">ATP-binding</keyword>
<evidence type="ECO:0000256" key="5">
    <source>
        <dbReference type="ARBA" id="ARBA00022741"/>
    </source>
</evidence>
<keyword evidence="9" id="KW-1133">Transmembrane helix</keyword>
<dbReference type="Gene3D" id="3.30.565.10">
    <property type="entry name" value="Histidine kinase-like ATPase, C-terminal domain"/>
    <property type="match status" value="1"/>
</dbReference>
<gene>
    <name evidence="11" type="ORF">J34TS1_52970</name>
</gene>
<keyword evidence="5" id="KW-0547">Nucleotide-binding</keyword>
<keyword evidence="9" id="KW-0812">Transmembrane</keyword>
<name>A0A920CVI3_9BACL</name>
<dbReference type="Pfam" id="PF02518">
    <property type="entry name" value="HATPase_c"/>
    <property type="match status" value="1"/>
</dbReference>
<comment type="catalytic activity">
    <reaction evidence="1">
        <text>ATP + protein L-histidine = ADP + protein N-phospho-L-histidine.</text>
        <dbReference type="EC" id="2.7.13.3"/>
    </reaction>
</comment>
<keyword evidence="6 11" id="KW-0418">Kinase</keyword>
<accession>A0A920CVI3</accession>
<feature type="domain" description="Histidine kinase" evidence="10">
    <location>
        <begin position="93"/>
        <end position="305"/>
    </location>
</feature>
<dbReference type="InterPro" id="IPR050736">
    <property type="entry name" value="Sensor_HK_Regulatory"/>
</dbReference>
<keyword evidence="9" id="KW-0472">Membrane</keyword>
<keyword evidence="12" id="KW-1185">Reference proteome</keyword>
<keyword evidence="3" id="KW-0597">Phosphoprotein</keyword>
<feature type="transmembrane region" description="Helical" evidence="9">
    <location>
        <begin position="6"/>
        <end position="26"/>
    </location>
</feature>
<evidence type="ECO:0000256" key="1">
    <source>
        <dbReference type="ARBA" id="ARBA00000085"/>
    </source>
</evidence>
<dbReference type="SUPFAM" id="SSF55874">
    <property type="entry name" value="ATPase domain of HSP90 chaperone/DNA topoisomerase II/histidine kinase"/>
    <property type="match status" value="1"/>
</dbReference>
<protein>
    <recommendedName>
        <fullName evidence="2">histidine kinase</fullName>
        <ecNumber evidence="2">2.7.13.3</ecNumber>
    </recommendedName>
</protein>
<dbReference type="InterPro" id="IPR005467">
    <property type="entry name" value="His_kinase_dom"/>
</dbReference>